<evidence type="ECO:0000313" key="11">
    <source>
        <dbReference type="Proteomes" id="UP000694620"/>
    </source>
</evidence>
<proteinExistence type="inferred from homology"/>
<reference evidence="10" key="1">
    <citation type="submission" date="2021-06" db="EMBL/GenBank/DDBJ databases">
        <authorList>
            <consortium name="Wellcome Sanger Institute Data Sharing"/>
        </authorList>
    </citation>
    <scope>NUCLEOTIDE SEQUENCE [LARGE SCALE GENOMIC DNA]</scope>
</reference>
<dbReference type="GO" id="GO:0003950">
    <property type="term" value="F:NAD+ poly-ADP-ribosyltransferase activity"/>
    <property type="evidence" value="ECO:0007669"/>
    <property type="project" value="UniProtKB-UniRule"/>
</dbReference>
<dbReference type="InterPro" id="IPR037197">
    <property type="entry name" value="WWE_dom_sf"/>
</dbReference>
<keyword evidence="2 7" id="KW-0328">Glycosyltransferase</keyword>
<evidence type="ECO:0000256" key="5">
    <source>
        <dbReference type="ARBA" id="ARBA00023242"/>
    </source>
</evidence>
<dbReference type="GO" id="GO:0010629">
    <property type="term" value="P:negative regulation of gene expression"/>
    <property type="evidence" value="ECO:0007669"/>
    <property type="project" value="TreeGrafter"/>
</dbReference>
<reference evidence="10" key="3">
    <citation type="submission" date="2025-09" db="UniProtKB">
        <authorList>
            <consortium name="Ensembl"/>
        </authorList>
    </citation>
    <scope>IDENTIFICATION</scope>
</reference>
<dbReference type="InterPro" id="IPR052056">
    <property type="entry name" value="Mono-ARTD/PARP"/>
</dbReference>
<dbReference type="PROSITE" id="PS50918">
    <property type="entry name" value="WWE"/>
    <property type="match status" value="1"/>
</dbReference>
<dbReference type="AlphaFoldDB" id="A0A8C4SRB7"/>
<evidence type="ECO:0000256" key="6">
    <source>
        <dbReference type="ARBA" id="ARBA00024347"/>
    </source>
</evidence>
<organism evidence="10 11">
    <name type="scientific">Erpetoichthys calabaricus</name>
    <name type="common">Rope fish</name>
    <name type="synonym">Calamoichthys calabaricus</name>
    <dbReference type="NCBI Taxonomy" id="27687"/>
    <lineage>
        <taxon>Eukaryota</taxon>
        <taxon>Metazoa</taxon>
        <taxon>Chordata</taxon>
        <taxon>Craniata</taxon>
        <taxon>Vertebrata</taxon>
        <taxon>Euteleostomi</taxon>
        <taxon>Actinopterygii</taxon>
        <taxon>Polypteriformes</taxon>
        <taxon>Polypteridae</taxon>
        <taxon>Erpetoichthys</taxon>
    </lineage>
</organism>
<dbReference type="GO" id="GO:0070212">
    <property type="term" value="P:protein poly-ADP-ribosylation"/>
    <property type="evidence" value="ECO:0007669"/>
    <property type="project" value="TreeGrafter"/>
</dbReference>
<dbReference type="FunFam" id="3.90.228.10:FF:000008">
    <property type="entry name" value="Poly [ADP-ribose] polymerase"/>
    <property type="match status" value="1"/>
</dbReference>
<keyword evidence="3 7" id="KW-0808">Transferase</keyword>
<gene>
    <name evidence="10" type="primary">parp10</name>
</gene>
<dbReference type="SUPFAM" id="SSF117839">
    <property type="entry name" value="WWE domain"/>
    <property type="match status" value="1"/>
</dbReference>
<dbReference type="InterPro" id="IPR034464">
    <property type="entry name" value="PAR10_RRM1_2"/>
</dbReference>
<dbReference type="GO" id="GO:1990404">
    <property type="term" value="F:NAD+-protein mono-ADP-ribosyltransferase activity"/>
    <property type="evidence" value="ECO:0007669"/>
    <property type="project" value="TreeGrafter"/>
</dbReference>
<dbReference type="InterPro" id="IPR012317">
    <property type="entry name" value="Poly(ADP-ribose)pol_cat_dom"/>
</dbReference>
<dbReference type="Pfam" id="PF23085">
    <property type="entry name" value="RRM_PARP14_3"/>
    <property type="match status" value="2"/>
</dbReference>
<dbReference type="GO" id="GO:0005737">
    <property type="term" value="C:cytoplasm"/>
    <property type="evidence" value="ECO:0007669"/>
    <property type="project" value="TreeGrafter"/>
</dbReference>
<dbReference type="Ensembl" id="ENSECRT00000020407.1">
    <property type="protein sequence ID" value="ENSECRP00000019978.1"/>
    <property type="gene ID" value="ENSECRG00000013422.1"/>
</dbReference>
<keyword evidence="5" id="KW-0539">Nucleus</keyword>
<dbReference type="InterPro" id="IPR012677">
    <property type="entry name" value="Nucleotide-bd_a/b_plait_sf"/>
</dbReference>
<sequence length="1176" mass="131776">MSGDNNDPRVIEVFGIPDEIENEFLGLFFENKRRSGGGALASFVRQGDTATLIFEDAEVAKRVLSKGVHVFHGFEISVREPIPKDPGKLLFCGIKPSTPTDILEIFIENISGVDTEDYILYPALEEGLVLVQFHTPLSELDIQAMRERASKRVLDGAKIELVQVKRTDSVLVTNLLSCTSEDMLSLYIENKRGGGEIVKDVTMLDGGMAKVTLENWQAVDRLVQKMLKLDGRDLLVRPYFDCFLPSHNVQNSSVIANGTEGNRDSQEEDIYQDCMMEVSVSGMESECDATNETAKSTCTSKDSIYSRIISLSDSDKITLLQCSSVIQQITEKCSEISIKITENEIGVYGPNVAIVEQQASNIMQFMTTVAQTQFSLDAGKAAFLSNLTVKESILEALKKEHLSAIYSVSDSTIAVTALSGDMVKAACDLIRSSVCKFTIPIEADYKDIFLQEWPNLVNSLHCCTHSFSSQKDQIEIITLKCLEEENKCKIDTFLSNKVRQETVISMEPGMLKYIQNYCHTILEDLSQVSILPLEGEGIIGLRLHGDECSRQFAEEIICSAIDSVHTRAITLTAPGVARFLVDEQGTNILKEIQTKFQLVISLERVLWTPLESRDIWGSATNFTFMNSFERNSSSCEDNILSPAHSGVMFNDLNKPVQGLLEEAKRLVSVIGKESDSLPRIYTQMGNSEEDLYTDENVSCSDNEDVEVMEQSANEIEFVAAYSPNEVKSTDNNLEDDAMLSLAIQFSMDAKDSEEELKRALEMSKRMADSNGAPALSNVTGAFVNCIEDEVKAAHKAEILVYAGYSTDLIRVDIALNKKISLKQAEETVESKSFMNLSEHLNHCIDLIQRKHAVDISIQGTCAKVQGFQEYVSEATRELNMIILKPPPHLPDPDLLKSVEWVWYNMQSKPVPYTPRDTLLIECAWKQKEKKIDIDLDKQPCIINFEKMEQYNIAAGTSFPIARNPKSILYRHNDLVECEDKMVSVLPEMTRVNEATTEYQDIVKEFYNTINEYHNKIKIVKIEKVANNLLYNQYILKKASMTGSTEGEVERTLFHGTSEHSVKEICIHGFNRSFCGKNATMYGKGVYFAVNSSLSVQDQYSPPNKDGHKFVFIVRVLTGDFTKGTHEMKAAPLKENSEIPIRYHSVADSTRSPSIFVIFNDTQAYPEYLITCEKVPH</sequence>
<dbReference type="Gene3D" id="3.30.720.50">
    <property type="match status" value="1"/>
</dbReference>
<comment type="subcellular location">
    <subcellularLocation>
        <location evidence="1">Nucleus</location>
    </subcellularLocation>
</comment>
<evidence type="ECO:0000256" key="3">
    <source>
        <dbReference type="ARBA" id="ARBA00022679"/>
    </source>
</evidence>
<dbReference type="Gene3D" id="3.90.228.10">
    <property type="match status" value="1"/>
</dbReference>
<dbReference type="PANTHER" id="PTHR14453">
    <property type="entry name" value="PARP/ZINC FINGER CCCH TYPE DOMAIN CONTAINING PROTEIN"/>
    <property type="match status" value="1"/>
</dbReference>
<keyword evidence="4 7" id="KW-0520">NAD</keyword>
<reference evidence="10" key="2">
    <citation type="submission" date="2025-08" db="UniProtKB">
        <authorList>
            <consortium name="Ensembl"/>
        </authorList>
    </citation>
    <scope>IDENTIFICATION</scope>
</reference>
<dbReference type="PANTHER" id="PTHR14453:SF94">
    <property type="entry name" value="PROTEIN MONO-ADP-RIBOSYLTRANSFERASE PARP10"/>
    <property type="match status" value="1"/>
</dbReference>
<evidence type="ECO:0000256" key="2">
    <source>
        <dbReference type="ARBA" id="ARBA00022676"/>
    </source>
</evidence>
<dbReference type="InterPro" id="IPR004170">
    <property type="entry name" value="WWE_dom"/>
</dbReference>
<evidence type="ECO:0000259" key="9">
    <source>
        <dbReference type="PROSITE" id="PS51059"/>
    </source>
</evidence>
<dbReference type="GeneTree" id="ENSGT00940000162035"/>
<evidence type="ECO:0000256" key="7">
    <source>
        <dbReference type="RuleBase" id="RU362114"/>
    </source>
</evidence>
<keyword evidence="11" id="KW-1185">Reference proteome</keyword>
<evidence type="ECO:0000256" key="4">
    <source>
        <dbReference type="ARBA" id="ARBA00023027"/>
    </source>
</evidence>
<dbReference type="GO" id="GO:0005634">
    <property type="term" value="C:nucleus"/>
    <property type="evidence" value="ECO:0007669"/>
    <property type="project" value="UniProtKB-SubCell"/>
</dbReference>
<dbReference type="Gene3D" id="3.30.70.330">
    <property type="match status" value="2"/>
</dbReference>
<protein>
    <recommendedName>
        <fullName evidence="7">Poly [ADP-ribose] polymerase</fullName>
        <shortName evidence="7">PARP</shortName>
        <ecNumber evidence="7">2.4.2.-</ecNumber>
    </recommendedName>
</protein>
<dbReference type="EC" id="2.4.2.-" evidence="7"/>
<dbReference type="Pfam" id="PF00644">
    <property type="entry name" value="PARP"/>
    <property type="match status" value="1"/>
</dbReference>
<evidence type="ECO:0000313" key="10">
    <source>
        <dbReference type="Ensembl" id="ENSECRP00000019978.1"/>
    </source>
</evidence>
<dbReference type="Pfam" id="PF02825">
    <property type="entry name" value="WWE"/>
    <property type="match status" value="1"/>
</dbReference>
<dbReference type="CDD" id="cd01439">
    <property type="entry name" value="TCCD_inducible_PARP_like"/>
    <property type="match status" value="1"/>
</dbReference>
<comment type="similarity">
    <text evidence="6">Belongs to the ARTD/PARP family.</text>
</comment>
<dbReference type="GO" id="GO:0003714">
    <property type="term" value="F:transcription corepressor activity"/>
    <property type="evidence" value="ECO:0007669"/>
    <property type="project" value="TreeGrafter"/>
</dbReference>
<name>A0A8C4SRB7_ERPCA</name>
<evidence type="ECO:0000259" key="8">
    <source>
        <dbReference type="PROSITE" id="PS50918"/>
    </source>
</evidence>
<evidence type="ECO:0000256" key="1">
    <source>
        <dbReference type="ARBA" id="ARBA00004123"/>
    </source>
</evidence>
<dbReference type="Proteomes" id="UP000694620">
    <property type="component" value="Chromosome 13"/>
</dbReference>
<dbReference type="PROSITE" id="PS51059">
    <property type="entry name" value="PARP_CATALYTIC"/>
    <property type="match status" value="1"/>
</dbReference>
<dbReference type="SUPFAM" id="SSF56399">
    <property type="entry name" value="ADP-ribosylation"/>
    <property type="match status" value="1"/>
</dbReference>
<feature type="domain" description="WWE" evidence="8">
    <location>
        <begin position="882"/>
        <end position="962"/>
    </location>
</feature>
<feature type="domain" description="PARP catalytic" evidence="9">
    <location>
        <begin position="972"/>
        <end position="1176"/>
    </location>
</feature>
<dbReference type="CDD" id="cd12547">
    <property type="entry name" value="RRM1_2_PAR10"/>
    <property type="match status" value="1"/>
</dbReference>
<accession>A0A8C4SRB7</accession>